<accession>A0AC34G840</accession>
<name>A0AC34G840_9BILA</name>
<sequence length="71" mass="8307">MLIRKIANPLAIQRQLRLFAQRNPAVFYGALGHWYMPYTSEFTDEELGIPSDSAEDPEYWGNHDKPYGTYR</sequence>
<dbReference type="WBParaSite" id="ES5_v2.g25729.t1">
    <property type="protein sequence ID" value="ES5_v2.g25729.t1"/>
    <property type="gene ID" value="ES5_v2.g25729"/>
</dbReference>
<evidence type="ECO:0000313" key="2">
    <source>
        <dbReference type="WBParaSite" id="ES5_v2.g25729.t1"/>
    </source>
</evidence>
<evidence type="ECO:0000313" key="1">
    <source>
        <dbReference type="Proteomes" id="UP000887579"/>
    </source>
</evidence>
<dbReference type="Proteomes" id="UP000887579">
    <property type="component" value="Unplaced"/>
</dbReference>
<reference evidence="2" key="1">
    <citation type="submission" date="2022-11" db="UniProtKB">
        <authorList>
            <consortium name="WormBaseParasite"/>
        </authorList>
    </citation>
    <scope>IDENTIFICATION</scope>
</reference>
<organism evidence="1 2">
    <name type="scientific">Panagrolaimus sp. ES5</name>
    <dbReference type="NCBI Taxonomy" id="591445"/>
    <lineage>
        <taxon>Eukaryota</taxon>
        <taxon>Metazoa</taxon>
        <taxon>Ecdysozoa</taxon>
        <taxon>Nematoda</taxon>
        <taxon>Chromadorea</taxon>
        <taxon>Rhabditida</taxon>
        <taxon>Tylenchina</taxon>
        <taxon>Panagrolaimomorpha</taxon>
        <taxon>Panagrolaimoidea</taxon>
        <taxon>Panagrolaimidae</taxon>
        <taxon>Panagrolaimus</taxon>
    </lineage>
</organism>
<protein>
    <submittedName>
        <fullName evidence="2">Uncharacterized protein</fullName>
    </submittedName>
</protein>
<proteinExistence type="predicted"/>